<sequence>MLIVRGIAALGVSAVIAVGTLVAVNHNTNEASKTAKDITQQTLDYQREAMKNAQDATKAATTDVDVAKAQSDADELVANANDAAAKAIDSVDDNTAIPAEAQKQLDAAKAQLEQK</sequence>
<evidence type="ECO:0000313" key="1">
    <source>
        <dbReference type="EMBL" id="MDA0159342.1"/>
    </source>
</evidence>
<evidence type="ECO:0000313" key="2">
    <source>
        <dbReference type="Proteomes" id="UP001149140"/>
    </source>
</evidence>
<proteinExistence type="predicted"/>
<dbReference type="RefSeq" id="WP_270038021.1">
    <property type="nucleotide sequence ID" value="NZ_JAPDOD010000002.1"/>
</dbReference>
<name>A0A9X3MNB4_9ACTN</name>
<protein>
    <submittedName>
        <fullName evidence="1">Uncharacterized protein</fullName>
    </submittedName>
</protein>
<dbReference type="Proteomes" id="UP001149140">
    <property type="component" value="Unassembled WGS sequence"/>
</dbReference>
<dbReference type="AlphaFoldDB" id="A0A9X3MNB4"/>
<gene>
    <name evidence="1" type="ORF">OM076_03610</name>
</gene>
<keyword evidence="2" id="KW-1185">Reference proteome</keyword>
<dbReference type="EMBL" id="JAPDOD010000002">
    <property type="protein sequence ID" value="MDA0159342.1"/>
    <property type="molecule type" value="Genomic_DNA"/>
</dbReference>
<comment type="caution">
    <text evidence="1">The sequence shown here is derived from an EMBL/GenBank/DDBJ whole genome shotgun (WGS) entry which is preliminary data.</text>
</comment>
<accession>A0A9X3MNB4</accession>
<reference evidence="1" key="1">
    <citation type="submission" date="2022-10" db="EMBL/GenBank/DDBJ databases">
        <title>The WGS of Solirubrobacter ginsenosidimutans DSM 21036.</title>
        <authorList>
            <person name="Jiang Z."/>
        </authorList>
    </citation>
    <scope>NUCLEOTIDE SEQUENCE</scope>
    <source>
        <strain evidence="1">DSM 21036</strain>
    </source>
</reference>
<organism evidence="1 2">
    <name type="scientific">Solirubrobacter ginsenosidimutans</name>
    <dbReference type="NCBI Taxonomy" id="490573"/>
    <lineage>
        <taxon>Bacteria</taxon>
        <taxon>Bacillati</taxon>
        <taxon>Actinomycetota</taxon>
        <taxon>Thermoleophilia</taxon>
        <taxon>Solirubrobacterales</taxon>
        <taxon>Solirubrobacteraceae</taxon>
        <taxon>Solirubrobacter</taxon>
    </lineage>
</organism>